<reference evidence="11 12" key="1">
    <citation type="submission" date="2016-10" db="EMBL/GenBank/DDBJ databases">
        <authorList>
            <person name="de Groot N.N."/>
        </authorList>
    </citation>
    <scope>NUCLEOTIDE SEQUENCE [LARGE SCALE GENOMIC DNA]</scope>
    <source>
        <strain evidence="11 12">DSM 24677</strain>
    </source>
</reference>
<evidence type="ECO:0000256" key="1">
    <source>
        <dbReference type="ARBA" id="ARBA00004429"/>
    </source>
</evidence>
<evidence type="ECO:0000313" key="11">
    <source>
        <dbReference type="EMBL" id="SDY73633.1"/>
    </source>
</evidence>
<keyword evidence="7 8" id="KW-0472">Membrane</keyword>
<sequence length="519" mass="57768">MRLSGFVLLIAFANLALFQKPLLAFVFSVSSLPDATGWLQLASVQIVQLCLFMGVLFLVSALSLRLMKLLVVLLFIVNAAALYFMLSYSIEIDRSMIANVLNTDTGEASGLWHWSILPYLAGFGALPALFVWRVDLRAPKRSVRLFAGVASFGLLIAWLFATSTTWLWFDQHASRMGSKVLPWSYVINTARYYNKRYLDEREPILSPPATFAEERPDKKQVVVLVIGEAARAENFGLYGYGRETNTFTKETSLFALPLGQSCATNTIGSTACILTHEGSKASSHTLAEPLPSYLTRQGIETIYRSNNSGPPPVKTTVQERAGEISLECTEEDCPKGDAALNWRLAERIEQSNARRIFVTLHQTGSHGPAYFSKYPQDFARFTPECKTVQVAKCTHEELVNAYDNSILYTDYLLADLIKQLESLDAETVLIYVSDHGQSLGEGGYYLHGLPNSVAPKEQRDVPFLIWMSDSFASSRGLTAASVLPPQSFPHDFPFHSVMGAFGMTSDIYKPEFDIFHLTR</sequence>
<feature type="transmembrane region" description="Helical" evidence="8">
    <location>
        <begin position="42"/>
        <end position="62"/>
    </location>
</feature>
<feature type="domain" description="Sulfatase N-terminal" evidence="9">
    <location>
        <begin position="220"/>
        <end position="502"/>
    </location>
</feature>
<evidence type="ECO:0000259" key="9">
    <source>
        <dbReference type="Pfam" id="PF00884"/>
    </source>
</evidence>
<dbReference type="InterPro" id="IPR040423">
    <property type="entry name" value="PEA_transferase"/>
</dbReference>
<feature type="transmembrane region" description="Helical" evidence="8">
    <location>
        <begin position="69"/>
        <end position="90"/>
    </location>
</feature>
<evidence type="ECO:0000256" key="8">
    <source>
        <dbReference type="SAM" id="Phobius"/>
    </source>
</evidence>
<feature type="transmembrane region" description="Helical" evidence="8">
    <location>
        <begin position="144"/>
        <end position="169"/>
    </location>
</feature>
<keyword evidence="3" id="KW-0997">Cell inner membrane</keyword>
<evidence type="ECO:0000256" key="2">
    <source>
        <dbReference type="ARBA" id="ARBA00022475"/>
    </source>
</evidence>
<proteinExistence type="predicted"/>
<dbReference type="Pfam" id="PF08019">
    <property type="entry name" value="EptA_B_N"/>
    <property type="match status" value="1"/>
</dbReference>
<dbReference type="EMBL" id="FNPR01000003">
    <property type="protein sequence ID" value="SDY73633.1"/>
    <property type="molecule type" value="Genomic_DNA"/>
</dbReference>
<name>A0A1H3MAM3_9RHOB</name>
<evidence type="ECO:0000259" key="10">
    <source>
        <dbReference type="Pfam" id="PF08019"/>
    </source>
</evidence>
<dbReference type="GO" id="GO:0016776">
    <property type="term" value="F:phosphotransferase activity, phosphate group as acceptor"/>
    <property type="evidence" value="ECO:0007669"/>
    <property type="project" value="TreeGrafter"/>
</dbReference>
<dbReference type="Proteomes" id="UP000199026">
    <property type="component" value="Unassembled WGS sequence"/>
</dbReference>
<dbReference type="InterPro" id="IPR000917">
    <property type="entry name" value="Sulfatase_N"/>
</dbReference>
<comment type="subcellular location">
    <subcellularLocation>
        <location evidence="1">Cell inner membrane</location>
        <topology evidence="1">Multi-pass membrane protein</topology>
    </subcellularLocation>
</comment>
<gene>
    <name evidence="11" type="ORF">SAMN05444486_103486</name>
</gene>
<evidence type="ECO:0000256" key="6">
    <source>
        <dbReference type="ARBA" id="ARBA00022989"/>
    </source>
</evidence>
<dbReference type="Gene3D" id="3.40.720.10">
    <property type="entry name" value="Alkaline Phosphatase, subunit A"/>
    <property type="match status" value="1"/>
</dbReference>
<organism evidence="11 12">
    <name type="scientific">Lentibacter algarum</name>
    <dbReference type="NCBI Taxonomy" id="576131"/>
    <lineage>
        <taxon>Bacteria</taxon>
        <taxon>Pseudomonadati</taxon>
        <taxon>Pseudomonadota</taxon>
        <taxon>Alphaproteobacteria</taxon>
        <taxon>Rhodobacterales</taxon>
        <taxon>Roseobacteraceae</taxon>
        <taxon>Lentibacter</taxon>
    </lineage>
</organism>
<keyword evidence="2" id="KW-1003">Cell membrane</keyword>
<dbReference type="CDD" id="cd16017">
    <property type="entry name" value="LptA"/>
    <property type="match status" value="1"/>
</dbReference>
<keyword evidence="4 11" id="KW-0808">Transferase</keyword>
<dbReference type="PANTHER" id="PTHR30443:SF0">
    <property type="entry name" value="PHOSPHOETHANOLAMINE TRANSFERASE EPTA"/>
    <property type="match status" value="1"/>
</dbReference>
<dbReference type="SUPFAM" id="SSF53649">
    <property type="entry name" value="Alkaline phosphatase-like"/>
    <property type="match status" value="1"/>
</dbReference>
<keyword evidence="6 8" id="KW-1133">Transmembrane helix</keyword>
<protein>
    <submittedName>
        <fullName evidence="11">Lipid A ethanolaminephosphotransferase</fullName>
    </submittedName>
</protein>
<feature type="transmembrane region" description="Helical" evidence="8">
    <location>
        <begin position="110"/>
        <end position="132"/>
    </location>
</feature>
<dbReference type="InterPro" id="IPR012549">
    <property type="entry name" value="EptA-like_N"/>
</dbReference>
<dbReference type="AlphaFoldDB" id="A0A1H3MAM3"/>
<evidence type="ECO:0000313" key="12">
    <source>
        <dbReference type="Proteomes" id="UP000199026"/>
    </source>
</evidence>
<keyword evidence="5 8" id="KW-0812">Transmembrane</keyword>
<dbReference type="STRING" id="576131.SAMN05444486_103486"/>
<dbReference type="InterPro" id="IPR017850">
    <property type="entry name" value="Alkaline_phosphatase_core_sf"/>
</dbReference>
<dbReference type="Pfam" id="PF00884">
    <property type="entry name" value="Sulfatase"/>
    <property type="match status" value="1"/>
</dbReference>
<evidence type="ECO:0000256" key="5">
    <source>
        <dbReference type="ARBA" id="ARBA00022692"/>
    </source>
</evidence>
<accession>A0A1H3MAM3</accession>
<evidence type="ECO:0000256" key="4">
    <source>
        <dbReference type="ARBA" id="ARBA00022679"/>
    </source>
</evidence>
<dbReference type="GO" id="GO:0009244">
    <property type="term" value="P:lipopolysaccharide core region biosynthetic process"/>
    <property type="evidence" value="ECO:0007669"/>
    <property type="project" value="TreeGrafter"/>
</dbReference>
<keyword evidence="12" id="KW-1185">Reference proteome</keyword>
<dbReference type="InterPro" id="IPR058130">
    <property type="entry name" value="PEA_transf_C"/>
</dbReference>
<dbReference type="GO" id="GO:0005886">
    <property type="term" value="C:plasma membrane"/>
    <property type="evidence" value="ECO:0007669"/>
    <property type="project" value="UniProtKB-SubCell"/>
</dbReference>
<dbReference type="PANTHER" id="PTHR30443">
    <property type="entry name" value="INNER MEMBRANE PROTEIN"/>
    <property type="match status" value="1"/>
</dbReference>
<evidence type="ECO:0000256" key="3">
    <source>
        <dbReference type="ARBA" id="ARBA00022519"/>
    </source>
</evidence>
<evidence type="ECO:0000256" key="7">
    <source>
        <dbReference type="ARBA" id="ARBA00023136"/>
    </source>
</evidence>
<feature type="domain" description="Phosphoethanolamine transferase N-terminal" evidence="10">
    <location>
        <begin position="54"/>
        <end position="197"/>
    </location>
</feature>